<evidence type="ECO:0000256" key="3">
    <source>
        <dbReference type="ARBA" id="ARBA00022723"/>
    </source>
</evidence>
<dbReference type="Proteomes" id="UP000001593">
    <property type="component" value="Unassembled WGS sequence"/>
</dbReference>
<evidence type="ECO:0000259" key="10">
    <source>
        <dbReference type="SMART" id="SM00485"/>
    </source>
</evidence>
<dbReference type="InterPro" id="IPR006084">
    <property type="entry name" value="XPG/Rad2"/>
</dbReference>
<dbReference type="InterPro" id="IPR008918">
    <property type="entry name" value="HhH2"/>
</dbReference>
<evidence type="ECO:0000256" key="6">
    <source>
        <dbReference type="ARBA" id="ARBA00022801"/>
    </source>
</evidence>
<dbReference type="SMART" id="SM00485">
    <property type="entry name" value="XPGN"/>
    <property type="match status" value="1"/>
</dbReference>
<dbReference type="Pfam" id="PF00752">
    <property type="entry name" value="XPG_N"/>
    <property type="match status" value="1"/>
</dbReference>
<evidence type="ECO:0000256" key="4">
    <source>
        <dbReference type="ARBA" id="ARBA00022759"/>
    </source>
</evidence>
<dbReference type="Pfam" id="PF00867">
    <property type="entry name" value="XPG_I"/>
    <property type="match status" value="1"/>
</dbReference>
<dbReference type="SUPFAM" id="SSF88723">
    <property type="entry name" value="PIN domain-like"/>
    <property type="match status" value="1"/>
</dbReference>
<dbReference type="InterPro" id="IPR029060">
    <property type="entry name" value="PIN-like_dom_sf"/>
</dbReference>
<organism evidence="11 12">
    <name type="scientific">Nematostella vectensis</name>
    <name type="common">Starlet sea anemone</name>
    <dbReference type="NCBI Taxonomy" id="45351"/>
    <lineage>
        <taxon>Eukaryota</taxon>
        <taxon>Metazoa</taxon>
        <taxon>Cnidaria</taxon>
        <taxon>Anthozoa</taxon>
        <taxon>Hexacorallia</taxon>
        <taxon>Actiniaria</taxon>
        <taxon>Edwardsiidae</taxon>
        <taxon>Nematostella</taxon>
    </lineage>
</organism>
<gene>
    <name evidence="11" type="ORF">NEMVEDRAFT_v1g93716</name>
</gene>
<evidence type="ECO:0000256" key="7">
    <source>
        <dbReference type="ARBA" id="ARBA00022842"/>
    </source>
</evidence>
<proteinExistence type="inferred from homology"/>
<evidence type="ECO:0000256" key="9">
    <source>
        <dbReference type="ARBA" id="ARBA00038112"/>
    </source>
</evidence>
<evidence type="ECO:0000313" key="11">
    <source>
        <dbReference type="EMBL" id="EDO44985.1"/>
    </source>
</evidence>
<dbReference type="InterPro" id="IPR006086">
    <property type="entry name" value="XPG-I_dom"/>
</dbReference>
<dbReference type="Gene3D" id="1.10.150.20">
    <property type="entry name" value="5' to 3' exonuclease, C-terminal subdomain"/>
    <property type="match status" value="1"/>
</dbReference>
<keyword evidence="8" id="KW-0234">DNA repair</keyword>
<keyword evidence="5" id="KW-0227">DNA damage</keyword>
<dbReference type="Gene3D" id="3.40.50.1010">
    <property type="entry name" value="5'-nuclease"/>
    <property type="match status" value="2"/>
</dbReference>
<dbReference type="OMA" id="WICEANG"/>
<evidence type="ECO:0000256" key="8">
    <source>
        <dbReference type="ARBA" id="ARBA00023204"/>
    </source>
</evidence>
<evidence type="ECO:0000256" key="2">
    <source>
        <dbReference type="ARBA" id="ARBA00022722"/>
    </source>
</evidence>
<feature type="domain" description="XPG N-terminal" evidence="10">
    <location>
        <begin position="1"/>
        <end position="96"/>
    </location>
</feature>
<dbReference type="FunFam" id="1.10.150.20:FF:000030">
    <property type="entry name" value="Flap endonuclease GEN-like 1"/>
    <property type="match status" value="1"/>
</dbReference>
<keyword evidence="3" id="KW-0479">Metal-binding</keyword>
<dbReference type="HOGENOM" id="CLU_082853_1_0_1"/>
<dbReference type="GO" id="GO:0046872">
    <property type="term" value="F:metal ion binding"/>
    <property type="evidence" value="ECO:0007669"/>
    <property type="project" value="UniProtKB-KW"/>
</dbReference>
<accession>A7RUB0</accession>
<dbReference type="PANTHER" id="PTHR11081">
    <property type="entry name" value="FLAP ENDONUCLEASE FAMILY MEMBER"/>
    <property type="match status" value="1"/>
</dbReference>
<keyword evidence="4" id="KW-0255">Endonuclease</keyword>
<comment type="cofactor">
    <cofactor evidence="1">
        <name>Mg(2+)</name>
        <dbReference type="ChEBI" id="CHEBI:18420"/>
    </cofactor>
</comment>
<dbReference type="eggNOG" id="KOG2519">
    <property type="taxonomic scope" value="Eukaryota"/>
</dbReference>
<evidence type="ECO:0000313" key="12">
    <source>
        <dbReference type="Proteomes" id="UP000001593"/>
    </source>
</evidence>
<keyword evidence="6" id="KW-0378">Hydrolase</keyword>
<sequence>MGVTQLWNILEPVKKEGSLCSLRGKRLCVDLSCWICEANGAKGLKTNVLKPHLRNLFFRIWQLTRCGVKLVFVVDGEPPELKWEAIIKRTQARFGSAGNAVVDGCITNDGDAFLYGARTVYKDLCISAKVCKKIIKIYIKVYKILGLRRTELVALAVLLGCDYLPQGVPGVGKEMSLKLIQELKGVDLLKRLDG</sequence>
<dbReference type="EMBL" id="DS469539">
    <property type="protein sequence ID" value="EDO44985.1"/>
    <property type="molecule type" value="Genomic_DNA"/>
</dbReference>
<dbReference type="SMART" id="SM00279">
    <property type="entry name" value="HhH2"/>
    <property type="match status" value="1"/>
</dbReference>
<evidence type="ECO:0000256" key="1">
    <source>
        <dbReference type="ARBA" id="ARBA00001946"/>
    </source>
</evidence>
<reference evidence="11 12" key="1">
    <citation type="journal article" date="2007" name="Science">
        <title>Sea anemone genome reveals ancestral eumetazoan gene repertoire and genomic organization.</title>
        <authorList>
            <person name="Putnam N.H."/>
            <person name="Srivastava M."/>
            <person name="Hellsten U."/>
            <person name="Dirks B."/>
            <person name="Chapman J."/>
            <person name="Salamov A."/>
            <person name="Terry A."/>
            <person name="Shapiro H."/>
            <person name="Lindquist E."/>
            <person name="Kapitonov V.V."/>
            <person name="Jurka J."/>
            <person name="Genikhovich G."/>
            <person name="Grigoriev I.V."/>
            <person name="Lucas S.M."/>
            <person name="Steele R.E."/>
            <person name="Finnerty J.R."/>
            <person name="Technau U."/>
            <person name="Martindale M.Q."/>
            <person name="Rokhsar D.S."/>
        </authorList>
    </citation>
    <scope>NUCLEOTIDE SEQUENCE [LARGE SCALE GENOMIC DNA]</scope>
    <source>
        <strain evidence="12">CH2 X CH6</strain>
    </source>
</reference>
<evidence type="ECO:0000256" key="5">
    <source>
        <dbReference type="ARBA" id="ARBA00022763"/>
    </source>
</evidence>
<dbReference type="InParanoid" id="A7RUB0"/>
<dbReference type="InterPro" id="IPR006085">
    <property type="entry name" value="XPG_DNA_repair_N"/>
</dbReference>
<dbReference type="GO" id="GO:0000400">
    <property type="term" value="F:four-way junction DNA binding"/>
    <property type="evidence" value="ECO:0007669"/>
    <property type="project" value="UniProtKB-ARBA"/>
</dbReference>
<dbReference type="PhylomeDB" id="A7RUB0"/>
<protein>
    <recommendedName>
        <fullName evidence="10">XPG N-terminal domain-containing protein</fullName>
    </recommendedName>
</protein>
<name>A7RUB0_NEMVE</name>
<dbReference type="GO" id="GO:0006281">
    <property type="term" value="P:DNA repair"/>
    <property type="evidence" value="ECO:0007669"/>
    <property type="project" value="UniProtKB-KW"/>
</dbReference>
<comment type="similarity">
    <text evidence="9">Belongs to the XPG/RAD2 endonuclease family. GEN subfamily.</text>
</comment>
<dbReference type="STRING" id="45351.A7RUB0"/>
<keyword evidence="12" id="KW-1185">Reference proteome</keyword>
<dbReference type="PANTHER" id="PTHR11081:SF70">
    <property type="entry name" value="FLAP ENDONUCLEASE GEN HOMOLOG 1"/>
    <property type="match status" value="1"/>
</dbReference>
<keyword evidence="2" id="KW-0540">Nuclease</keyword>
<dbReference type="GO" id="GO:0008821">
    <property type="term" value="F:crossover junction DNA endonuclease activity"/>
    <property type="evidence" value="ECO:0007669"/>
    <property type="project" value="UniProtKB-ARBA"/>
</dbReference>
<dbReference type="GO" id="GO:0017108">
    <property type="term" value="F:5'-flap endonuclease activity"/>
    <property type="evidence" value="ECO:0007669"/>
    <property type="project" value="UniProtKB-ARBA"/>
</dbReference>
<dbReference type="PRINTS" id="PR00853">
    <property type="entry name" value="XPGRADSUPER"/>
</dbReference>
<dbReference type="AlphaFoldDB" id="A7RUB0"/>
<keyword evidence="7" id="KW-0460">Magnesium</keyword>